<dbReference type="PANTHER" id="PTHR28457:SF3">
    <property type="entry name" value="CILIARY-ASSOCIATED CALCIUM-BINDING COILED-COIL PROTEIN 1"/>
    <property type="match status" value="1"/>
</dbReference>
<organism evidence="1 2">
    <name type="scientific">Molossus molossus</name>
    <name type="common">Pallas' mastiff bat</name>
    <name type="synonym">Vespertilio molossus</name>
    <dbReference type="NCBI Taxonomy" id="27622"/>
    <lineage>
        <taxon>Eukaryota</taxon>
        <taxon>Metazoa</taxon>
        <taxon>Chordata</taxon>
        <taxon>Craniata</taxon>
        <taxon>Vertebrata</taxon>
        <taxon>Euteleostomi</taxon>
        <taxon>Mammalia</taxon>
        <taxon>Eutheria</taxon>
        <taxon>Laurasiatheria</taxon>
        <taxon>Chiroptera</taxon>
        <taxon>Yangochiroptera</taxon>
        <taxon>Molossidae</taxon>
        <taxon>Molossus</taxon>
    </lineage>
</organism>
<evidence type="ECO:0000313" key="1">
    <source>
        <dbReference type="EMBL" id="KAF6424576.1"/>
    </source>
</evidence>
<sequence length="285" mass="32846">METLYNIEQRDAEFQEHEKILSPDFLSVAQIIEMLAEDVDGVQRKLAMFLNFKNLKTCLQEDILLDYYVSGFLWARGMDFSVTQYSKFMTLLDMLLHNLRTLHVSLEDSLKWVGEVMAEIGPSHLQKNEKWNVFDIKQANAIIDYLKISLFQHYKLYEFLFYSAREEIVLGTEQIIEVVKPSGGLFPNPLEEGISFDIYSTFIEPPPILHTEIKRLDQEQGPMESQPEASPSDTDALVGFTIEDVKSVLAQVTDDILISIQTEINEKLQIQEEAFNARIEKLKKA</sequence>
<keyword evidence="2" id="KW-1185">Reference proteome</keyword>
<name>A0A7J8DNL3_MOLMO</name>
<comment type="caution">
    <text evidence="1">The sequence shown here is derived from an EMBL/GenBank/DDBJ whole genome shotgun (WGS) entry which is preliminary data.</text>
</comment>
<dbReference type="Proteomes" id="UP000550707">
    <property type="component" value="Unassembled WGS sequence"/>
</dbReference>
<evidence type="ECO:0000313" key="2">
    <source>
        <dbReference type="Proteomes" id="UP000550707"/>
    </source>
</evidence>
<gene>
    <name evidence="1" type="ORF">HJG59_001978</name>
</gene>
<accession>A0A7J8DNL3</accession>
<proteinExistence type="predicted"/>
<dbReference type="PANTHER" id="PTHR28457">
    <property type="entry name" value="COILED-COIL DOMAIN-CONTAINING PROTEIN 189"/>
    <property type="match status" value="1"/>
</dbReference>
<dbReference type="InterPro" id="IPR032727">
    <property type="entry name" value="CLAMP"/>
</dbReference>
<dbReference type="AlphaFoldDB" id="A0A7J8DNL3"/>
<dbReference type="Pfam" id="PF14769">
    <property type="entry name" value="CLAMP"/>
    <property type="match status" value="1"/>
</dbReference>
<reference evidence="1 2" key="1">
    <citation type="journal article" date="2020" name="Nature">
        <title>Six reference-quality genomes reveal evolution of bat adaptations.</title>
        <authorList>
            <person name="Jebb D."/>
            <person name="Huang Z."/>
            <person name="Pippel M."/>
            <person name="Hughes G.M."/>
            <person name="Lavrichenko K."/>
            <person name="Devanna P."/>
            <person name="Winkler S."/>
            <person name="Jermiin L.S."/>
            <person name="Skirmuntt E.C."/>
            <person name="Katzourakis A."/>
            <person name="Burkitt-Gray L."/>
            <person name="Ray D.A."/>
            <person name="Sullivan K.A.M."/>
            <person name="Roscito J.G."/>
            <person name="Kirilenko B.M."/>
            <person name="Davalos L.M."/>
            <person name="Corthals A.P."/>
            <person name="Power M.L."/>
            <person name="Jones G."/>
            <person name="Ransome R.D."/>
            <person name="Dechmann D.K.N."/>
            <person name="Locatelli A.G."/>
            <person name="Puechmaille S.J."/>
            <person name="Fedrigo O."/>
            <person name="Jarvis E.D."/>
            <person name="Hiller M."/>
            <person name="Vernes S.C."/>
            <person name="Myers E.W."/>
            <person name="Teeling E.C."/>
        </authorList>
    </citation>
    <scope>NUCLEOTIDE SEQUENCE [LARGE SCALE GENOMIC DNA]</scope>
    <source>
        <strain evidence="1">MMolMol1</strain>
        <tissue evidence="1">Muscle</tissue>
    </source>
</reference>
<dbReference type="EMBL" id="JACASF010000017">
    <property type="protein sequence ID" value="KAF6424576.1"/>
    <property type="molecule type" value="Genomic_DNA"/>
</dbReference>
<protein>
    <submittedName>
        <fullName evidence="1">Ciliary associated calcium binding coiled-coil 1</fullName>
    </submittedName>
</protein>